<dbReference type="Proteomes" id="UP000537825">
    <property type="component" value="Unassembled WGS sequence"/>
</dbReference>
<organism evidence="1 2">
    <name type="scientific">Corallococcus exiguus</name>
    <dbReference type="NCBI Taxonomy" id="83462"/>
    <lineage>
        <taxon>Bacteria</taxon>
        <taxon>Pseudomonadati</taxon>
        <taxon>Myxococcota</taxon>
        <taxon>Myxococcia</taxon>
        <taxon>Myxococcales</taxon>
        <taxon>Cystobacterineae</taxon>
        <taxon>Myxococcaceae</taxon>
        <taxon>Corallococcus</taxon>
    </lineage>
</organism>
<evidence type="ECO:0000313" key="2">
    <source>
        <dbReference type="Proteomes" id="UP000537825"/>
    </source>
</evidence>
<dbReference type="NCBIfam" id="TIGR02241">
    <property type="entry name" value="conserved hypothetical phage tail region protein"/>
    <property type="match status" value="1"/>
</dbReference>
<dbReference type="InterPro" id="IPR011747">
    <property type="entry name" value="CHP02241"/>
</dbReference>
<dbReference type="PANTHER" id="PTHR38009">
    <property type="entry name" value="CONSERVED HYPOTHETICAL PHAGE TAIL PROTEIN"/>
    <property type="match status" value="1"/>
</dbReference>
<comment type="caution">
    <text evidence="1">The sequence shown here is derived from an EMBL/GenBank/DDBJ whole genome shotgun (WGS) entry which is preliminary data.</text>
</comment>
<dbReference type="Pfam" id="PF06841">
    <property type="entry name" value="Phage_T4_gp19"/>
    <property type="match status" value="1"/>
</dbReference>
<name>A0A7X5BVM7_9BACT</name>
<sequence length="161" mass="17614">MSTPQDETTIAPFTAFAFAVEIDIRDVSQKACSAAFSECDGLEMTMDVKTIREGGNNGRQIRLTGPLGFGQLTLKRGMTASFDLWDWFEAVQLRPRLRANAEVVVFAPGPGQVERARFILSRCLPVKLKAPALNAKDGAVAIEELQLAYESLTRKRIPGGV</sequence>
<evidence type="ECO:0000313" key="1">
    <source>
        <dbReference type="EMBL" id="NBC45359.1"/>
    </source>
</evidence>
<dbReference type="RefSeq" id="WP_139921771.1">
    <property type="nucleotide sequence ID" value="NZ_CBCSLE010000226.1"/>
</dbReference>
<reference evidence="1 2" key="1">
    <citation type="submission" date="2020-01" db="EMBL/GenBank/DDBJ databases">
        <title>The draft genome sequence of Corallococcus exiguus DSM 14696.</title>
        <authorList>
            <person name="Zhang X."/>
            <person name="Zhu H."/>
        </authorList>
    </citation>
    <scope>NUCLEOTIDE SEQUENCE [LARGE SCALE GENOMIC DNA]</scope>
    <source>
        <strain evidence="1 2">DSM 14696</strain>
    </source>
</reference>
<dbReference type="PANTHER" id="PTHR38009:SF1">
    <property type="entry name" value="CONSERVED HYPOTHETICAL PHAGE TAIL PROTEIN"/>
    <property type="match status" value="1"/>
</dbReference>
<dbReference type="EMBL" id="JAAAPK010000013">
    <property type="protein sequence ID" value="NBC45359.1"/>
    <property type="molecule type" value="Genomic_DNA"/>
</dbReference>
<dbReference type="InterPro" id="IPR010667">
    <property type="entry name" value="Phage_T4_Gp19"/>
</dbReference>
<dbReference type="AlphaFoldDB" id="A0A7X5BVM7"/>
<accession>A0A7X5BVM7</accession>
<proteinExistence type="predicted"/>
<gene>
    <name evidence="1" type="ORF">GTZ93_36715</name>
</gene>
<protein>
    <submittedName>
        <fullName evidence="1">Phage tail protein</fullName>
    </submittedName>
</protein>
<keyword evidence="2" id="KW-1185">Reference proteome</keyword>
<dbReference type="GO" id="GO:0005198">
    <property type="term" value="F:structural molecule activity"/>
    <property type="evidence" value="ECO:0007669"/>
    <property type="project" value="InterPro"/>
</dbReference>